<dbReference type="EMBL" id="CP138858">
    <property type="protein sequence ID" value="WPJ95963.1"/>
    <property type="molecule type" value="Genomic_DNA"/>
</dbReference>
<keyword evidence="4" id="KW-1185">Reference proteome</keyword>
<dbReference type="SUPFAM" id="SSF52266">
    <property type="entry name" value="SGNH hydrolase"/>
    <property type="match status" value="1"/>
</dbReference>
<name>A0ABZ0RLJ3_9BACT</name>
<evidence type="ECO:0000256" key="1">
    <source>
        <dbReference type="ARBA" id="ARBA00022801"/>
    </source>
</evidence>
<evidence type="ECO:0000259" key="2">
    <source>
        <dbReference type="Pfam" id="PF03629"/>
    </source>
</evidence>
<dbReference type="InterPro" id="IPR039329">
    <property type="entry name" value="SIAE"/>
</dbReference>
<dbReference type="PANTHER" id="PTHR22901">
    <property type="entry name" value="SIALATE O-ACETYLESTERASE"/>
    <property type="match status" value="1"/>
</dbReference>
<organism evidence="3 4">
    <name type="scientific">Coraliomargarita algicola</name>
    <dbReference type="NCBI Taxonomy" id="3092156"/>
    <lineage>
        <taxon>Bacteria</taxon>
        <taxon>Pseudomonadati</taxon>
        <taxon>Verrucomicrobiota</taxon>
        <taxon>Opitutia</taxon>
        <taxon>Puniceicoccales</taxon>
        <taxon>Coraliomargaritaceae</taxon>
        <taxon>Coraliomargarita</taxon>
    </lineage>
</organism>
<sequence length="505" mass="54907">MSTSAVADVTLPAIIDNQMVLQSESNTPIWGWADAGETVTVSFAGQTKKTTAAANGKWMITLDPLSVSTESRTMTIQGNNVIELDDVLVGEVWLASGQSNMEFSIGSIPLEEKAIASAQVDNRLLRMFCVAPKVSSSLPIKDVAGYWSDCRYFIKQMQAGKIKGYGSHSAVAFFFGLKLQQALKVPVAVIDSSWGGTKIESWIADEGYEMEGLALRKLASKDEAAAITEKAALETVVAEWNDAARTAVEAGEYPRPDLKAPRSRVPNAIYNGMIAPLVPFAIKGVVWYQGESNRGSQDYFEKLKALTGGWSKVFNVPDIPFYLVQMAPYNYAHAKTKNVSEQIIYDSVVSAQYKAADEIKGCDVVTIPDTVFGKVANVHPPHKKTAGDRLAALALHHDYGKSVVYSGPRFAQATADGNVVRVTFDPIDQGLDTSDGNAPNWFELAGADQQFFEATAKIEGATVLVSSPEVSTPKFIRLAWNNIAELNLRDKNGWPVFSFNAEVSR</sequence>
<dbReference type="Gene3D" id="3.40.50.1110">
    <property type="entry name" value="SGNH hydrolase"/>
    <property type="match status" value="1"/>
</dbReference>
<keyword evidence="1" id="KW-0378">Hydrolase</keyword>
<accession>A0ABZ0RLJ3</accession>
<gene>
    <name evidence="3" type="ORF">SH580_21335</name>
</gene>
<feature type="domain" description="Sialate O-acetylesterase" evidence="2">
    <location>
        <begin position="281"/>
        <end position="340"/>
    </location>
</feature>
<dbReference type="Gene3D" id="2.60.40.10">
    <property type="entry name" value="Immunoglobulins"/>
    <property type="match status" value="1"/>
</dbReference>
<proteinExistence type="predicted"/>
<evidence type="ECO:0000313" key="4">
    <source>
        <dbReference type="Proteomes" id="UP001324993"/>
    </source>
</evidence>
<dbReference type="PANTHER" id="PTHR22901:SF0">
    <property type="entry name" value="SIALATE O-ACETYLESTERASE"/>
    <property type="match status" value="1"/>
</dbReference>
<protein>
    <submittedName>
        <fullName evidence="3">Sialate O-acetylesterase</fullName>
    </submittedName>
</protein>
<dbReference type="InterPro" id="IPR005181">
    <property type="entry name" value="SASA"/>
</dbReference>
<reference evidence="3 4" key="1">
    <citation type="submission" date="2023-11" db="EMBL/GenBank/DDBJ databases">
        <title>Coraliomargarita sp. nov., isolated from marine algae.</title>
        <authorList>
            <person name="Lee J.K."/>
            <person name="Baek J.H."/>
            <person name="Kim J.M."/>
            <person name="Choi D.G."/>
            <person name="Jeon C.O."/>
        </authorList>
    </citation>
    <scope>NUCLEOTIDE SEQUENCE [LARGE SCALE GENOMIC DNA]</scope>
    <source>
        <strain evidence="3 4">J2-16</strain>
    </source>
</reference>
<evidence type="ECO:0000313" key="3">
    <source>
        <dbReference type="EMBL" id="WPJ95963.1"/>
    </source>
</evidence>
<dbReference type="Pfam" id="PF03629">
    <property type="entry name" value="SASA"/>
    <property type="match status" value="1"/>
</dbReference>
<dbReference type="Proteomes" id="UP001324993">
    <property type="component" value="Chromosome"/>
</dbReference>
<dbReference type="RefSeq" id="WP_319832830.1">
    <property type="nucleotide sequence ID" value="NZ_CP138858.1"/>
</dbReference>
<dbReference type="InterPro" id="IPR013783">
    <property type="entry name" value="Ig-like_fold"/>
</dbReference>
<dbReference type="InterPro" id="IPR036514">
    <property type="entry name" value="SGNH_hydro_sf"/>
</dbReference>